<keyword evidence="5" id="KW-1185">Reference proteome</keyword>
<dbReference type="InterPro" id="IPR032675">
    <property type="entry name" value="LRR_dom_sf"/>
</dbReference>
<feature type="transmembrane region" description="Helical" evidence="1">
    <location>
        <begin position="41"/>
        <end position="64"/>
    </location>
</feature>
<keyword evidence="1" id="KW-0812">Transmembrane</keyword>
<feature type="transmembrane region" description="Helical" evidence="1">
    <location>
        <begin position="106"/>
        <end position="123"/>
    </location>
</feature>
<feature type="domain" description="Cytochrome C Planctomycete-type" evidence="2">
    <location>
        <begin position="170"/>
        <end position="225"/>
    </location>
</feature>
<organism evidence="4 5">
    <name type="scientific">Danxiaibacter flavus</name>
    <dbReference type="NCBI Taxonomy" id="3049108"/>
    <lineage>
        <taxon>Bacteria</taxon>
        <taxon>Pseudomonadati</taxon>
        <taxon>Bacteroidota</taxon>
        <taxon>Chitinophagia</taxon>
        <taxon>Chitinophagales</taxon>
        <taxon>Chitinophagaceae</taxon>
        <taxon>Danxiaibacter</taxon>
    </lineage>
</organism>
<dbReference type="InterPro" id="IPR019251">
    <property type="entry name" value="DUF2231_TM"/>
</dbReference>
<evidence type="ECO:0000259" key="2">
    <source>
        <dbReference type="Pfam" id="PF07635"/>
    </source>
</evidence>
<dbReference type="InterPro" id="IPR011429">
    <property type="entry name" value="Cyt_c_Planctomycete-type"/>
</dbReference>
<gene>
    <name evidence="4" type="ORF">QTN47_15550</name>
</gene>
<dbReference type="Gene3D" id="3.80.10.10">
    <property type="entry name" value="Ribonuclease Inhibitor"/>
    <property type="match status" value="1"/>
</dbReference>
<protein>
    <submittedName>
        <fullName evidence="4">C-type cytochrome domain-containing protein</fullName>
    </submittedName>
</protein>
<dbReference type="Proteomes" id="UP001560573">
    <property type="component" value="Unassembled WGS sequence"/>
</dbReference>
<dbReference type="Pfam" id="PF07635">
    <property type="entry name" value="PSCyt1"/>
    <property type="match status" value="1"/>
</dbReference>
<dbReference type="RefSeq" id="WP_369330333.1">
    <property type="nucleotide sequence ID" value="NZ_JAULBC010000005.1"/>
</dbReference>
<dbReference type="PANTHER" id="PTHR35889:SF3">
    <property type="entry name" value="F-BOX DOMAIN-CONTAINING PROTEIN"/>
    <property type="match status" value="1"/>
</dbReference>
<keyword evidence="1" id="KW-0472">Membrane</keyword>
<reference evidence="4 5" key="1">
    <citation type="submission" date="2023-07" db="EMBL/GenBank/DDBJ databases">
        <authorList>
            <person name="Lian W.-H."/>
        </authorList>
    </citation>
    <scope>NUCLEOTIDE SEQUENCE [LARGE SCALE GENOMIC DNA]</scope>
    <source>
        <strain evidence="4 5">SYSU DXS3180</strain>
    </source>
</reference>
<dbReference type="PANTHER" id="PTHR35889">
    <property type="entry name" value="CYCLOINULO-OLIGOSACCHARIDE FRUCTANOTRANSFERASE-RELATED"/>
    <property type="match status" value="1"/>
</dbReference>
<name>A0ABV3ZK75_9BACT</name>
<evidence type="ECO:0000313" key="5">
    <source>
        <dbReference type="Proteomes" id="UP001560573"/>
    </source>
</evidence>
<evidence type="ECO:0000313" key="4">
    <source>
        <dbReference type="EMBL" id="MEX6688923.1"/>
    </source>
</evidence>
<comment type="caution">
    <text evidence="4">The sequence shown here is derived from an EMBL/GenBank/DDBJ whole genome shotgun (WGS) entry which is preliminary data.</text>
</comment>
<sequence>MLEFLGRFHPVLVHLPIGILLIALLMQYLSTKEKYAGLSEAVTISLLIGMLSAFASCITGYLLSLSGEYDRSAISWHMWMGFGVAIVSALLYVRRINNRRDKIYKIMSGALVLLIIITGHLGGNLTHGADYLTSALEGKADAKFKRKPIPDVQQAMAYNDLVQPILAEKCFSCHGPTKQKGKLRMDQQELLMKGGKDGVVIKPGNTDESEIIKRVLLPREDEHHMSPKEKPQLTQKEITVIKWWIGNGAPFDKKVNQLPQADSIKPVLLSFQNAEGGSSEEGSATIADKDIPAEQVTKADEKTIDALRKAGAIVIPVAQNSNYLQVNFLNDTVITPEKLQLIVQLKKQLVSLKLSNTNTNDAALDAIAQCTSLIKLFLDHTLITDKDLSKLNNLSKLRYLNLVGTAVTANGIKPLAQLKQLKRIYLYQTKVDKTLWAELQKQFPSAKLDSGGYIVPSFPSDTSLVQRPIVQ</sequence>
<feature type="transmembrane region" description="Helical" evidence="1">
    <location>
        <begin position="76"/>
        <end position="94"/>
    </location>
</feature>
<evidence type="ECO:0000256" key="1">
    <source>
        <dbReference type="SAM" id="Phobius"/>
    </source>
</evidence>
<evidence type="ECO:0000259" key="3">
    <source>
        <dbReference type="Pfam" id="PF09990"/>
    </source>
</evidence>
<feature type="transmembrane region" description="Helical" evidence="1">
    <location>
        <begin position="12"/>
        <end position="29"/>
    </location>
</feature>
<keyword evidence="1" id="KW-1133">Transmembrane helix</keyword>
<dbReference type="EMBL" id="JAULBC010000005">
    <property type="protein sequence ID" value="MEX6688923.1"/>
    <property type="molecule type" value="Genomic_DNA"/>
</dbReference>
<feature type="domain" description="DUF2231" evidence="3">
    <location>
        <begin position="8"/>
        <end position="126"/>
    </location>
</feature>
<accession>A0ABV3ZK75</accession>
<dbReference type="SUPFAM" id="SSF52047">
    <property type="entry name" value="RNI-like"/>
    <property type="match status" value="1"/>
</dbReference>
<proteinExistence type="predicted"/>
<dbReference type="Pfam" id="PF09990">
    <property type="entry name" value="DUF2231"/>
    <property type="match status" value="1"/>
</dbReference>